<feature type="domain" description="AB hydrolase-1" evidence="1">
    <location>
        <begin position="266"/>
        <end position="375"/>
    </location>
</feature>
<dbReference type="EMBL" id="FNVO01000001">
    <property type="protein sequence ID" value="SEF68997.1"/>
    <property type="molecule type" value="Genomic_DNA"/>
</dbReference>
<evidence type="ECO:0000313" key="3">
    <source>
        <dbReference type="Proteomes" id="UP000236723"/>
    </source>
</evidence>
<dbReference type="GO" id="GO:0016020">
    <property type="term" value="C:membrane"/>
    <property type="evidence" value="ECO:0007669"/>
    <property type="project" value="TreeGrafter"/>
</dbReference>
<dbReference type="InterPro" id="IPR029058">
    <property type="entry name" value="AB_hydrolase_fold"/>
</dbReference>
<protein>
    <submittedName>
        <fullName evidence="2">Pimeloyl-ACP methyl ester carboxylesterase</fullName>
    </submittedName>
</protein>
<evidence type="ECO:0000313" key="2">
    <source>
        <dbReference type="EMBL" id="SEF68997.1"/>
    </source>
</evidence>
<dbReference type="Proteomes" id="UP000236723">
    <property type="component" value="Unassembled WGS sequence"/>
</dbReference>
<dbReference type="InterPro" id="IPR050266">
    <property type="entry name" value="AB_hydrolase_sf"/>
</dbReference>
<dbReference type="OrthoDB" id="5431692at2"/>
<reference evidence="3" key="1">
    <citation type="submission" date="2016-10" db="EMBL/GenBank/DDBJ databases">
        <authorList>
            <person name="Varghese N."/>
            <person name="Submissions S."/>
        </authorList>
    </citation>
    <scope>NUCLEOTIDE SEQUENCE [LARGE SCALE GENOMIC DNA]</scope>
    <source>
        <strain evidence="3">DSM 43163</strain>
    </source>
</reference>
<dbReference type="PANTHER" id="PTHR43798:SF33">
    <property type="entry name" value="HYDROLASE, PUTATIVE (AFU_ORTHOLOGUE AFUA_2G14860)-RELATED"/>
    <property type="match status" value="1"/>
</dbReference>
<name>A0A1H5U3Y9_9ACTN</name>
<organism evidence="2 3">
    <name type="scientific">Thermomonospora echinospora</name>
    <dbReference type="NCBI Taxonomy" id="1992"/>
    <lineage>
        <taxon>Bacteria</taxon>
        <taxon>Bacillati</taxon>
        <taxon>Actinomycetota</taxon>
        <taxon>Actinomycetes</taxon>
        <taxon>Streptosporangiales</taxon>
        <taxon>Thermomonosporaceae</taxon>
        <taxon>Thermomonospora</taxon>
    </lineage>
</organism>
<feature type="domain" description="AB hydrolase-1" evidence="1">
    <location>
        <begin position="23"/>
        <end position="117"/>
    </location>
</feature>
<dbReference type="Gene3D" id="3.40.50.1820">
    <property type="entry name" value="alpha/beta hydrolase"/>
    <property type="match status" value="2"/>
</dbReference>
<dbReference type="GO" id="GO:0003824">
    <property type="term" value="F:catalytic activity"/>
    <property type="evidence" value="ECO:0007669"/>
    <property type="project" value="UniProtKB-ARBA"/>
</dbReference>
<evidence type="ECO:0000259" key="1">
    <source>
        <dbReference type="Pfam" id="PF00561"/>
    </source>
</evidence>
<dbReference type="InterPro" id="IPR000073">
    <property type="entry name" value="AB_hydrolase_1"/>
</dbReference>
<dbReference type="SUPFAM" id="SSF53474">
    <property type="entry name" value="alpha/beta-Hydrolases"/>
    <property type="match status" value="2"/>
</dbReference>
<sequence>MRSGYLTLPSGQLHLRQAGAGSPVVLLHDAPGSSAVWDTAMIEEVARARWVIAPDLIGFGGTTAAGDAADLDAQATALATALTELGVRRAPVAAEGAGAAVAARLAERHPGLVQGILVLRVPYHGAEQPPAQPEADAGGGHLLRLYDEIRDGILFAPWWRPKAANRRRRGLPPAPVLHELFLDTAEHGDAHRRLAASAAKEWPHLAGTPGMVLAGDDWTAGILALPEGDGVPLPVDDAQGEREYLQVGSGVIHVRRFGDGSSGRRPVLALHANPGSGDGLEPLARALGKTRQVIVWDTPGHGRSTPLPEDVEGGAPTLAGTYAPLLVELLDALGVEECDVYGTHTGAGLAVELAIAAPNRVGALVLDGVPLFDDQPELVASVLANYFVDLTPDPHGSHLRRAWGVSADMALWWPWFEHTPEGVRDVDPYRPDFLHRVTLDMLRSAPHYHRYYRAGWQWPCTRRLPLVRRPALVGSTLTDPLAPMTPVALRLLADAAETTFAPLGGAGSPELNAALMARYLDGVR</sequence>
<proteinExistence type="predicted"/>
<accession>A0A1H5U3Y9</accession>
<dbReference type="PANTHER" id="PTHR43798">
    <property type="entry name" value="MONOACYLGLYCEROL LIPASE"/>
    <property type="match status" value="1"/>
</dbReference>
<dbReference type="RefSeq" id="WP_103936208.1">
    <property type="nucleotide sequence ID" value="NZ_FNVO01000001.1"/>
</dbReference>
<gene>
    <name evidence="2" type="ORF">SAMN04489712_101836</name>
</gene>
<keyword evidence="3" id="KW-1185">Reference proteome</keyword>
<dbReference type="Pfam" id="PF00561">
    <property type="entry name" value="Abhydrolase_1"/>
    <property type="match status" value="2"/>
</dbReference>
<dbReference type="AlphaFoldDB" id="A0A1H5U3Y9"/>